<dbReference type="InterPro" id="IPR023214">
    <property type="entry name" value="HAD_sf"/>
</dbReference>
<dbReference type="InterPro" id="IPR011948">
    <property type="entry name" value="Dullard_phosphatase"/>
</dbReference>
<feature type="compositionally biased region" description="Polar residues" evidence="1">
    <location>
        <begin position="30"/>
        <end position="42"/>
    </location>
</feature>
<dbReference type="Pfam" id="PF03031">
    <property type="entry name" value="NIF"/>
    <property type="match status" value="1"/>
</dbReference>
<dbReference type="AlphaFoldDB" id="A0A914L6D1"/>
<dbReference type="Gene3D" id="3.40.50.1000">
    <property type="entry name" value="HAD superfamily/HAD-like"/>
    <property type="match status" value="1"/>
</dbReference>
<dbReference type="CDD" id="cd07521">
    <property type="entry name" value="HAD_FCP1-like"/>
    <property type="match status" value="1"/>
</dbReference>
<evidence type="ECO:0000256" key="1">
    <source>
        <dbReference type="SAM" id="MobiDB-lite"/>
    </source>
</evidence>
<feature type="region of interest" description="Disordered" evidence="1">
    <location>
        <begin position="27"/>
        <end position="126"/>
    </location>
</feature>
<feature type="compositionally biased region" description="Polar residues" evidence="1">
    <location>
        <begin position="105"/>
        <end position="121"/>
    </location>
</feature>
<proteinExistence type="predicted"/>
<dbReference type="Proteomes" id="UP000887563">
    <property type="component" value="Unplaced"/>
</dbReference>
<dbReference type="FunFam" id="3.40.50.1000:FF:000093">
    <property type="entry name" value="NLI interacting factor-like phosphatase family protein"/>
    <property type="match status" value="1"/>
</dbReference>
<accession>A0A914L6D1</accession>
<dbReference type="InterPro" id="IPR050365">
    <property type="entry name" value="TIM50"/>
</dbReference>
<organism evidence="3 4">
    <name type="scientific">Meloidogyne incognita</name>
    <name type="common">Southern root-knot nematode worm</name>
    <name type="synonym">Oxyuris incognita</name>
    <dbReference type="NCBI Taxonomy" id="6306"/>
    <lineage>
        <taxon>Eukaryota</taxon>
        <taxon>Metazoa</taxon>
        <taxon>Ecdysozoa</taxon>
        <taxon>Nematoda</taxon>
        <taxon>Chromadorea</taxon>
        <taxon>Rhabditida</taxon>
        <taxon>Tylenchina</taxon>
        <taxon>Tylenchomorpha</taxon>
        <taxon>Tylenchoidea</taxon>
        <taxon>Meloidogynidae</taxon>
        <taxon>Meloidogyninae</taxon>
        <taxon>Meloidogyne</taxon>
        <taxon>Meloidogyne incognita group</taxon>
    </lineage>
</organism>
<reference evidence="4" key="1">
    <citation type="submission" date="2022-11" db="UniProtKB">
        <authorList>
            <consortium name="WormBaseParasite"/>
        </authorList>
    </citation>
    <scope>IDENTIFICATION</scope>
</reference>
<dbReference type="PANTHER" id="PTHR12210">
    <property type="entry name" value="DULLARD PROTEIN PHOSPHATASE"/>
    <property type="match status" value="1"/>
</dbReference>
<evidence type="ECO:0000259" key="2">
    <source>
        <dbReference type="PROSITE" id="PS50969"/>
    </source>
</evidence>
<evidence type="ECO:0000313" key="3">
    <source>
        <dbReference type="Proteomes" id="UP000887563"/>
    </source>
</evidence>
<feature type="domain" description="FCP1 homology" evidence="2">
    <location>
        <begin position="190"/>
        <end position="402"/>
    </location>
</feature>
<protein>
    <submittedName>
        <fullName evidence="4">FCP1 homology domain-containing protein</fullName>
    </submittedName>
</protein>
<evidence type="ECO:0000313" key="4">
    <source>
        <dbReference type="WBParaSite" id="Minc3s00287g09463"/>
    </source>
</evidence>
<dbReference type="SUPFAM" id="SSF56784">
    <property type="entry name" value="HAD-like"/>
    <property type="match status" value="1"/>
</dbReference>
<dbReference type="NCBIfam" id="TIGR02251">
    <property type="entry name" value="HIF-SF_euk"/>
    <property type="match status" value="1"/>
</dbReference>
<dbReference type="WBParaSite" id="Minc3s00287g09463">
    <property type="protein sequence ID" value="Minc3s00287g09463"/>
    <property type="gene ID" value="Minc3s00287g09463"/>
</dbReference>
<name>A0A914L6D1_MELIC</name>
<keyword evidence="3" id="KW-1185">Reference proteome</keyword>
<dbReference type="InterPro" id="IPR004274">
    <property type="entry name" value="FCP1_dom"/>
</dbReference>
<dbReference type="SMART" id="SM00577">
    <property type="entry name" value="CPDc"/>
    <property type="match status" value="1"/>
</dbReference>
<feature type="compositionally biased region" description="Low complexity" evidence="1">
    <location>
        <begin position="57"/>
        <end position="71"/>
    </location>
</feature>
<sequence length="429" mass="48817">MASLQVEVRKPEYCSFEMRKDLNNSHFEKQQQQASGLANGQTPMERRRRNSGRNNVTNSTKKSTPSTSFTTRARRSNCQQIQQKNTKDGDSAVDLDGLDNKDFSNNDGSIEGTSNSTSPIYTTNTQQLNNNNDSSLITSVLQEIQLPHDGSDDSSFAPQIDNQSIALLQSLPPPTEEMRYRSPALPIRTRSTPLYSLVLDLDETLVHCSIEELPDAAMTFEVEFQDQVFQRCVGIPISDVHTPTPLTHLCYTANSYIVRGCYRIRLEDFSVRSFGSVSDIHIFSKSRVRPHLHEFLERLSNHFEIVLFTASKRVYAEKLLNLLDPGKRFIRHRLYREHCVFVAGNYIKDLSILGRDLSKTVIIDNCLQSFAYQIDNGIPIESWFVERNDTELLKLIPFLESLSREVSLNLIFIRKSHIPLLGVVLISEL</sequence>
<dbReference type="GO" id="GO:0016791">
    <property type="term" value="F:phosphatase activity"/>
    <property type="evidence" value="ECO:0007669"/>
    <property type="project" value="InterPro"/>
</dbReference>
<dbReference type="InterPro" id="IPR036412">
    <property type="entry name" value="HAD-like_sf"/>
</dbReference>
<dbReference type="PROSITE" id="PS50969">
    <property type="entry name" value="FCP1"/>
    <property type="match status" value="1"/>
</dbReference>